<evidence type="ECO:0000313" key="4">
    <source>
        <dbReference type="Proteomes" id="UP001155110"/>
    </source>
</evidence>
<dbReference type="Pfam" id="PF00534">
    <property type="entry name" value="Glycos_transf_1"/>
    <property type="match status" value="1"/>
</dbReference>
<accession>A0AAW5P8M9</accession>
<comment type="caution">
    <text evidence="3">The sequence shown here is derived from an EMBL/GenBank/DDBJ whole genome shotgun (WGS) entry which is preliminary data.</text>
</comment>
<dbReference type="GO" id="GO:0016757">
    <property type="term" value="F:glycosyltransferase activity"/>
    <property type="evidence" value="ECO:0007669"/>
    <property type="project" value="InterPro"/>
</dbReference>
<dbReference type="EMBL" id="JANTZM010000008">
    <property type="protein sequence ID" value="MCS4157988.1"/>
    <property type="molecule type" value="Genomic_DNA"/>
</dbReference>
<proteinExistence type="predicted"/>
<evidence type="ECO:0000259" key="2">
    <source>
        <dbReference type="Pfam" id="PF13477"/>
    </source>
</evidence>
<feature type="domain" description="Glycosyl transferase family 1" evidence="1">
    <location>
        <begin position="200"/>
        <end position="362"/>
    </location>
</feature>
<dbReference type="RefSeq" id="WP_259258442.1">
    <property type="nucleotide sequence ID" value="NZ_JANTZM010000008.1"/>
</dbReference>
<dbReference type="AlphaFoldDB" id="A0AAW5P8M9"/>
<dbReference type="PANTHER" id="PTHR12526">
    <property type="entry name" value="GLYCOSYLTRANSFERASE"/>
    <property type="match status" value="1"/>
</dbReference>
<dbReference type="Pfam" id="PF13477">
    <property type="entry name" value="Glyco_trans_4_2"/>
    <property type="match status" value="1"/>
</dbReference>
<name>A0AAW5P8M9_9BACT</name>
<reference evidence="3" key="1">
    <citation type="submission" date="2022-08" db="EMBL/GenBank/DDBJ databases">
        <title>Genomic Encyclopedia of Type Strains, Phase V (KMG-V): Genome sequencing to study the core and pangenomes of soil and plant-associated prokaryotes.</title>
        <authorList>
            <person name="Whitman W."/>
        </authorList>
    </citation>
    <scope>NUCLEOTIDE SEQUENCE</scope>
    <source>
        <strain evidence="3">SP3002</strain>
    </source>
</reference>
<dbReference type="PANTHER" id="PTHR12526:SF638">
    <property type="entry name" value="SPORE COAT PROTEIN SA"/>
    <property type="match status" value="1"/>
</dbReference>
<dbReference type="SUPFAM" id="SSF53756">
    <property type="entry name" value="UDP-Glycosyltransferase/glycogen phosphorylase"/>
    <property type="match status" value="1"/>
</dbReference>
<dbReference type="InterPro" id="IPR001296">
    <property type="entry name" value="Glyco_trans_1"/>
</dbReference>
<sequence>MENAAEKGGRVLIVEGHPKYFVSHRLPWARAAREAGYEIHVTALKTGDGDLVREKGFRYHDLAGQDRGKNPGAELRFLHRLYRLLRALEPDLVHFITLRSVLYGALPARLAGVAAVLNSVTGLGFLFTDEAWSVRILRWAVVRFLSYVLRRSDQVTTFQNPDDAELFVSRSVVPEEKTVVTPGSGVDPERFVYAGKPARENGQLPIVMLPTRLLWEKGVEEFVEAARKLQTNGVQARFAMVGDTDPENPGAVPKAQIEAWEDDGSVEWWGRQAPDEMPDILRKASVVCLPSYREGVPKVLIEAASCGRPIVTTDVPGCREIVNHEDTGFLVNPRDAEGLARRIQDLLEDPDLRREMGRNGRSRVENNFTAAQVAETIVECYDRLLAQNP</sequence>
<evidence type="ECO:0000313" key="3">
    <source>
        <dbReference type="EMBL" id="MCS4157988.1"/>
    </source>
</evidence>
<dbReference type="Gene3D" id="3.40.50.2000">
    <property type="entry name" value="Glycogen Phosphorylase B"/>
    <property type="match status" value="2"/>
</dbReference>
<organism evidence="3 4">
    <name type="scientific">Salinibacter ruber</name>
    <dbReference type="NCBI Taxonomy" id="146919"/>
    <lineage>
        <taxon>Bacteria</taxon>
        <taxon>Pseudomonadati</taxon>
        <taxon>Rhodothermota</taxon>
        <taxon>Rhodothermia</taxon>
        <taxon>Rhodothermales</taxon>
        <taxon>Salinibacteraceae</taxon>
        <taxon>Salinibacter</taxon>
    </lineage>
</organism>
<evidence type="ECO:0000259" key="1">
    <source>
        <dbReference type="Pfam" id="PF00534"/>
    </source>
</evidence>
<dbReference type="InterPro" id="IPR028098">
    <property type="entry name" value="Glyco_trans_4-like_N"/>
</dbReference>
<protein>
    <submittedName>
        <fullName evidence="3">Glycosyltransferase involved in cell wall biosynthesis</fullName>
    </submittedName>
</protein>
<dbReference type="CDD" id="cd03808">
    <property type="entry name" value="GT4_CapM-like"/>
    <property type="match status" value="1"/>
</dbReference>
<gene>
    <name evidence="3" type="ORF">GGP99_001955</name>
</gene>
<feature type="domain" description="Glycosyltransferase subfamily 4-like N-terminal" evidence="2">
    <location>
        <begin position="19"/>
        <end position="156"/>
    </location>
</feature>
<dbReference type="Proteomes" id="UP001155110">
    <property type="component" value="Unassembled WGS sequence"/>
</dbReference>